<comment type="caution">
    <text evidence="2">The sequence shown here is derived from an EMBL/GenBank/DDBJ whole genome shotgun (WGS) entry which is preliminary data.</text>
</comment>
<protein>
    <submittedName>
        <fullName evidence="2">Uncharacterized protein</fullName>
    </submittedName>
</protein>
<organism evidence="2 3">
    <name type="scientific">Cohnella lubricantis</name>
    <dbReference type="NCBI Taxonomy" id="2163172"/>
    <lineage>
        <taxon>Bacteria</taxon>
        <taxon>Bacillati</taxon>
        <taxon>Bacillota</taxon>
        <taxon>Bacilli</taxon>
        <taxon>Bacillales</taxon>
        <taxon>Paenibacillaceae</taxon>
        <taxon>Cohnella</taxon>
    </lineage>
</organism>
<dbReference type="EMBL" id="JACJVN010000041">
    <property type="protein sequence ID" value="MBB6677950.1"/>
    <property type="molecule type" value="Genomic_DNA"/>
</dbReference>
<keyword evidence="1" id="KW-1133">Transmembrane helix</keyword>
<gene>
    <name evidence="2" type="ORF">H4Q31_11510</name>
</gene>
<evidence type="ECO:0000313" key="2">
    <source>
        <dbReference type="EMBL" id="MBB6677950.1"/>
    </source>
</evidence>
<proteinExistence type="predicted"/>
<sequence>MGKWFFWEVAIAAVIIAISEWKRLQEQPGKDRIVFLALLLAGAVLSFLNLPDTPGPTSVMAYVFKPLRPLVEP</sequence>
<accession>A0A841TFE8</accession>
<name>A0A841TFE8_9BACL</name>
<keyword evidence="1" id="KW-0812">Transmembrane</keyword>
<feature type="transmembrane region" description="Helical" evidence="1">
    <location>
        <begin position="33"/>
        <end position="50"/>
    </location>
</feature>
<reference evidence="2 3" key="1">
    <citation type="submission" date="2020-08" db="EMBL/GenBank/DDBJ databases">
        <title>Cohnella phylogeny.</title>
        <authorList>
            <person name="Dunlap C."/>
        </authorList>
    </citation>
    <scope>NUCLEOTIDE SEQUENCE [LARGE SCALE GENOMIC DNA]</scope>
    <source>
        <strain evidence="2 3">DSM 103658</strain>
    </source>
</reference>
<evidence type="ECO:0000256" key="1">
    <source>
        <dbReference type="SAM" id="Phobius"/>
    </source>
</evidence>
<feature type="transmembrane region" description="Helical" evidence="1">
    <location>
        <begin position="6"/>
        <end position="21"/>
    </location>
</feature>
<evidence type="ECO:0000313" key="3">
    <source>
        <dbReference type="Proteomes" id="UP000574133"/>
    </source>
</evidence>
<dbReference type="Proteomes" id="UP000574133">
    <property type="component" value="Unassembled WGS sequence"/>
</dbReference>
<keyword evidence="1" id="KW-0472">Membrane</keyword>
<dbReference type="AlphaFoldDB" id="A0A841TFE8"/>
<dbReference type="RefSeq" id="WP_185179227.1">
    <property type="nucleotide sequence ID" value="NZ_CBCSEP010000023.1"/>
</dbReference>
<keyword evidence="3" id="KW-1185">Reference proteome</keyword>